<accession>A0ABW0IDQ1</accession>
<keyword evidence="1" id="KW-0732">Signal</keyword>
<name>A0ABW0IDQ1_9BACT</name>
<dbReference type="Gene3D" id="3.20.20.80">
    <property type="entry name" value="Glycosidases"/>
    <property type="match status" value="1"/>
</dbReference>
<dbReference type="EMBL" id="JBHSMA010000002">
    <property type="protein sequence ID" value="MFC5409462.1"/>
    <property type="molecule type" value="Genomic_DNA"/>
</dbReference>
<dbReference type="InterPro" id="IPR006311">
    <property type="entry name" value="TAT_signal"/>
</dbReference>
<evidence type="ECO:0000313" key="3">
    <source>
        <dbReference type="Proteomes" id="UP001596106"/>
    </source>
</evidence>
<dbReference type="Proteomes" id="UP001596106">
    <property type="component" value="Unassembled WGS sequence"/>
</dbReference>
<gene>
    <name evidence="2" type="ORF">ACFPMF_09100</name>
</gene>
<protein>
    <recommendedName>
        <fullName evidence="4">Beta-hexosaminidase bacterial type N-terminal domain-containing protein</fullName>
    </recommendedName>
</protein>
<proteinExistence type="predicted"/>
<evidence type="ECO:0008006" key="4">
    <source>
        <dbReference type="Google" id="ProtNLM"/>
    </source>
</evidence>
<organism evidence="2 3">
    <name type="scientific">Larkinella bovis</name>
    <dbReference type="NCBI Taxonomy" id="683041"/>
    <lineage>
        <taxon>Bacteria</taxon>
        <taxon>Pseudomonadati</taxon>
        <taxon>Bacteroidota</taxon>
        <taxon>Cytophagia</taxon>
        <taxon>Cytophagales</taxon>
        <taxon>Spirosomataceae</taxon>
        <taxon>Larkinella</taxon>
    </lineage>
</organism>
<feature type="chain" id="PRO_5046203033" description="Beta-hexosaminidase bacterial type N-terminal domain-containing protein" evidence="1">
    <location>
        <begin position="32"/>
        <end position="785"/>
    </location>
</feature>
<keyword evidence="3" id="KW-1185">Reference proteome</keyword>
<dbReference type="InterPro" id="IPR017853">
    <property type="entry name" value="GH"/>
</dbReference>
<reference evidence="3" key="1">
    <citation type="journal article" date="2019" name="Int. J. Syst. Evol. Microbiol.">
        <title>The Global Catalogue of Microorganisms (GCM) 10K type strain sequencing project: providing services to taxonomists for standard genome sequencing and annotation.</title>
        <authorList>
            <consortium name="The Broad Institute Genomics Platform"/>
            <consortium name="The Broad Institute Genome Sequencing Center for Infectious Disease"/>
            <person name="Wu L."/>
            <person name="Ma J."/>
        </authorList>
    </citation>
    <scope>NUCLEOTIDE SEQUENCE [LARGE SCALE GENOMIC DNA]</scope>
    <source>
        <strain evidence="3">CCUG 55250</strain>
    </source>
</reference>
<feature type="signal peptide" evidence="1">
    <location>
        <begin position="1"/>
        <end position="31"/>
    </location>
</feature>
<comment type="caution">
    <text evidence="2">The sequence shown here is derived from an EMBL/GenBank/DDBJ whole genome shotgun (WGS) entry which is preliminary data.</text>
</comment>
<sequence>MTGHPTALSRRQFLTAAAFVTAYAVADPAWASPPVLTELAHQPVSLSHFPSTLHAFIWRNWNLVPIERLALVLDTNQAALQKLASAMGLPPVQPVSTDQLKRSYLTIIRRNWHLLPREQLLTLLNWSDEKLTFTLQEDDFFYIKLGSLKPDCKPITFTEASPETKAREKQLARWIRDEFPAGFPIHREPLFQFVNDLSQPPETKAVPASAGSAPRFGYAYFALFGDPLLETDIDPYPEGYLDQMAAAGMNGTWMHIVLSKITPFPWDHTLSEQWEQRLENLHTLVKKARRHGIGMYLYLNEPRFLPLAFFDKHPELKGVPFGQQAALCTSHPAVQQYLADSIALIVNRIPDLAGFFSITASENYTNCWSHGKGADCPRCSKRSPSEVIAELNQLYMTGIQRGMSAHKTAHQPQLIVWDWGWKTGFAEDIIPKLPKEAALMSVSEWELPIERGGIKNTVGEYSISSIGPGPRASRHWDLARRNGLKTIAKIQANNTWELAAVPYIPALENVANHAKNLRNSGVEGLMLGWTLCGYPSPNLEVVAEMGSRPTIEPLEAMQNVARRRFGPAAGAVTEAWRQFSRAFSEFPYHVGVVYNAPLQVGPANLLWPEPTGYKASMVGLAYDDLKNWRSNYPAGVFIDQLEKVASGFTQALEKLRHETVSLRLTPRQKQRLAGECRVAETVAVHYSSLALQARFIQLRDQLGAANQPTPDWQEKVLALENILKKEIRLARQMAALQGQDSRLGFEASNHYFYVCNDLAEKVINCHDLLENWLPALKKTLLKNDR</sequence>
<evidence type="ECO:0000313" key="2">
    <source>
        <dbReference type="EMBL" id="MFC5409462.1"/>
    </source>
</evidence>
<dbReference type="RefSeq" id="WP_379843437.1">
    <property type="nucleotide sequence ID" value="NZ_JBHSMA010000002.1"/>
</dbReference>
<evidence type="ECO:0000256" key="1">
    <source>
        <dbReference type="SAM" id="SignalP"/>
    </source>
</evidence>
<dbReference type="SUPFAM" id="SSF51445">
    <property type="entry name" value="(Trans)glycosidases"/>
    <property type="match status" value="1"/>
</dbReference>
<dbReference type="PROSITE" id="PS51318">
    <property type="entry name" value="TAT"/>
    <property type="match status" value="1"/>
</dbReference>